<keyword evidence="4" id="KW-1185">Reference proteome</keyword>
<feature type="coiled-coil region" evidence="1">
    <location>
        <begin position="513"/>
        <end position="540"/>
    </location>
</feature>
<dbReference type="Proteomes" id="UP001597419">
    <property type="component" value="Unassembled WGS sequence"/>
</dbReference>
<dbReference type="InterPro" id="IPR035897">
    <property type="entry name" value="Toll_tir_struct_dom_sf"/>
</dbReference>
<evidence type="ECO:0000256" key="1">
    <source>
        <dbReference type="SAM" id="Coils"/>
    </source>
</evidence>
<dbReference type="PROSITE" id="PS50104">
    <property type="entry name" value="TIR"/>
    <property type="match status" value="1"/>
</dbReference>
<dbReference type="SUPFAM" id="SSF52200">
    <property type="entry name" value="Toll/Interleukin receptor TIR domain"/>
    <property type="match status" value="1"/>
</dbReference>
<name>A0ABW5GP91_9PSEU</name>
<protein>
    <submittedName>
        <fullName evidence="3">TIR domain-containing protein</fullName>
    </submittedName>
</protein>
<dbReference type="EMBL" id="JBHUKU010000017">
    <property type="protein sequence ID" value="MFD2462609.1"/>
    <property type="molecule type" value="Genomic_DNA"/>
</dbReference>
<evidence type="ECO:0000313" key="4">
    <source>
        <dbReference type="Proteomes" id="UP001597419"/>
    </source>
</evidence>
<evidence type="ECO:0000313" key="3">
    <source>
        <dbReference type="EMBL" id="MFD2462609.1"/>
    </source>
</evidence>
<dbReference type="InterPro" id="IPR000157">
    <property type="entry name" value="TIR_dom"/>
</dbReference>
<reference evidence="4" key="1">
    <citation type="journal article" date="2019" name="Int. J. Syst. Evol. Microbiol.">
        <title>The Global Catalogue of Microorganisms (GCM) 10K type strain sequencing project: providing services to taxonomists for standard genome sequencing and annotation.</title>
        <authorList>
            <consortium name="The Broad Institute Genomics Platform"/>
            <consortium name="The Broad Institute Genome Sequencing Center for Infectious Disease"/>
            <person name="Wu L."/>
            <person name="Ma J."/>
        </authorList>
    </citation>
    <scope>NUCLEOTIDE SEQUENCE [LARGE SCALE GENOMIC DNA]</scope>
    <source>
        <strain evidence="4">CGMCC 4.7643</strain>
    </source>
</reference>
<gene>
    <name evidence="3" type="ORF">ACFSYJ_28635</name>
</gene>
<organism evidence="3 4">
    <name type="scientific">Amycolatopsis samaneae</name>
    <dbReference type="NCBI Taxonomy" id="664691"/>
    <lineage>
        <taxon>Bacteria</taxon>
        <taxon>Bacillati</taxon>
        <taxon>Actinomycetota</taxon>
        <taxon>Actinomycetes</taxon>
        <taxon>Pseudonocardiales</taxon>
        <taxon>Pseudonocardiaceae</taxon>
        <taxon>Amycolatopsis</taxon>
    </lineage>
</organism>
<keyword evidence="1" id="KW-0175">Coiled coil</keyword>
<accession>A0ABW5GP91</accession>
<proteinExistence type="predicted"/>
<feature type="domain" description="TIR" evidence="2">
    <location>
        <begin position="4"/>
        <end position="153"/>
    </location>
</feature>
<comment type="caution">
    <text evidence="3">The sequence shown here is derived from an EMBL/GenBank/DDBJ whole genome shotgun (WGS) entry which is preliminary data.</text>
</comment>
<evidence type="ECO:0000259" key="2">
    <source>
        <dbReference type="PROSITE" id="PS50104"/>
    </source>
</evidence>
<dbReference type="Gene3D" id="3.40.50.10140">
    <property type="entry name" value="Toll/interleukin-1 receptor homology (TIR) domain"/>
    <property type="match status" value="1"/>
</dbReference>
<dbReference type="Pfam" id="PF13676">
    <property type="entry name" value="TIR_2"/>
    <property type="match status" value="1"/>
</dbReference>
<dbReference type="RefSeq" id="WP_345403718.1">
    <property type="nucleotide sequence ID" value="NZ_BAABHG010000015.1"/>
</dbReference>
<sequence>MSVFQGTVFVNYRVGDEAVGAAMLVEQLKVKLGRAEVFHVSQDAVAGSLFAEEIEAAIRQCSVVIVVIGKKWLDDDCRWRLHEPGDWVRREIRLAIALGKRLVPVLIDDASLPRPEWLPNDIRALLGHQYRRLNPRSMPQDIERIVAELIHEVPELGAVRLPGTWELDVWWDDWAHHTNPALPAGVLLAGRAEVAEAILRLTGNAATCTVVQGESEELALAFLAAVFVTSPPDQLRTFVVCGADAWSRCVAIARPCVLIPRHEDPDIAEALRQGHHVLLPAGPDRQLKSEPVRLPELRLDEVRSALESTGTALAFAQPYAVAICRSLPGFRSRFAADRQPAAEAEPLSSTERDVLSNAVNRGPMRHLGVDRINAEANAAAETDPAGAAGQYGEVADALLDAGFDLHAREVRSKQAQALIRAGQVLEGVEIRLELMWAAMNGTGEPTERLSVIDRQNEVRPEERGFGRALAFARAAERVLSGLTGIREELVGPFDELRGDDPYLLDAAVFLAEHALAEAQEEVLEERVDRLTRLALALEDSGSREEDLVVRLSMCVADCTGEWAELRFRAQSLFGPVHRIWIRARQARYLSFTDDFLEAASDYREAIEWALTERMNDEAADWLYALRALRMRHGMFSAAGDTEHPFAQHLRNGTWSHRLPGSPTIEERALRSLGEKNGRRSVRLLSEWRWKARVRADLAGEQEATLALASVLTENSEPLAGLVNYVRAESGKTAADAAAALPEEPLNWPAPVVSGTAGQLGAALAVAAATADLLDDTDAAAWVSVALDVIEGGGPPPTLFSQLELRGVKALVGLAPCLDEAQARRAMVATAPWLPRDSKTGWQTDAYHARLLVGIADRHPALACEAARELLAGAVFNDRFGSTVLHSGLALVEQHKACAVAVLTEPAEAGNRMACSVLAVLGAATERIREHAEEAARAVIAREAPQPGVMSVWGFDTMVVTTAGVLDDNLRAELLSSLLHRALDPADSIVNRRTALGELAGIATVLSPDERRRAFAVVLPLAGRDQSLSGHDLLMAEMRHPLSFFRSDMGPATTADAAVEACANLAETDEDRQVVRSHAVRLLGCPDEIEVPNIVRALLVLKSSTDDLPPGLLAAHAHPDVRSLAALLWAQDPAVPEPGLSLARDPAPIVRASLADAITRRPEHRQVWEVLVADPRRSIRGRLAKRERL</sequence>